<dbReference type="PANTHER" id="PTHR24221">
    <property type="entry name" value="ATP-BINDING CASSETTE SUB-FAMILY B"/>
    <property type="match status" value="1"/>
</dbReference>
<dbReference type="GO" id="GO:0005886">
    <property type="term" value="C:plasma membrane"/>
    <property type="evidence" value="ECO:0007669"/>
    <property type="project" value="UniProtKB-SubCell"/>
</dbReference>
<dbReference type="PROSITE" id="PS50929">
    <property type="entry name" value="ABC_TM1F"/>
    <property type="match status" value="1"/>
</dbReference>
<dbReference type="InterPro" id="IPR036640">
    <property type="entry name" value="ABC1_TM_sf"/>
</dbReference>
<dbReference type="PROSITE" id="PS50990">
    <property type="entry name" value="PEPTIDASE_C39"/>
    <property type="match status" value="1"/>
</dbReference>
<keyword evidence="14" id="KW-1185">Reference proteome</keyword>
<dbReference type="Gene3D" id="3.40.50.300">
    <property type="entry name" value="P-loop containing nucleotide triphosphate hydrolases"/>
    <property type="match status" value="1"/>
</dbReference>
<evidence type="ECO:0000259" key="11">
    <source>
        <dbReference type="PROSITE" id="PS50929"/>
    </source>
</evidence>
<reference evidence="13 14" key="1">
    <citation type="submission" date="2016-11" db="EMBL/GenBank/DDBJ databases">
        <authorList>
            <person name="Jaros S."/>
            <person name="Januszkiewicz K."/>
            <person name="Wedrychowicz H."/>
        </authorList>
    </citation>
    <scope>NUCLEOTIDE SEQUENCE [LARGE SCALE GENOMIC DNA]</scope>
    <source>
        <strain evidence="13 14">DSM 16917</strain>
    </source>
</reference>
<dbReference type="GO" id="GO:0005524">
    <property type="term" value="F:ATP binding"/>
    <property type="evidence" value="ECO:0007669"/>
    <property type="project" value="UniProtKB-KW"/>
</dbReference>
<keyword evidence="4 9" id="KW-0812">Transmembrane</keyword>
<dbReference type="InterPro" id="IPR003593">
    <property type="entry name" value="AAA+_ATPase"/>
</dbReference>
<dbReference type="InterPro" id="IPR003439">
    <property type="entry name" value="ABC_transporter-like_ATP-bd"/>
</dbReference>
<feature type="domain" description="Peptidase C39" evidence="12">
    <location>
        <begin position="26"/>
        <end position="145"/>
    </location>
</feature>
<dbReference type="InterPro" id="IPR027417">
    <property type="entry name" value="P-loop_NTPase"/>
</dbReference>
<dbReference type="PROSITE" id="PS50893">
    <property type="entry name" value="ABC_TRANSPORTER_2"/>
    <property type="match status" value="1"/>
</dbReference>
<dbReference type="GO" id="GO:0140359">
    <property type="term" value="F:ABC-type transporter activity"/>
    <property type="evidence" value="ECO:0007669"/>
    <property type="project" value="InterPro"/>
</dbReference>
<name>A0A1M5Y077_9GAMM</name>
<feature type="transmembrane region" description="Helical" evidence="9">
    <location>
        <begin position="299"/>
        <end position="329"/>
    </location>
</feature>
<dbReference type="InterPro" id="IPR011527">
    <property type="entry name" value="ABC1_TM_dom"/>
</dbReference>
<dbReference type="GO" id="GO:0006508">
    <property type="term" value="P:proteolysis"/>
    <property type="evidence" value="ECO:0007669"/>
    <property type="project" value="InterPro"/>
</dbReference>
<dbReference type="FunFam" id="3.40.50.300:FF:000299">
    <property type="entry name" value="ABC transporter ATP-binding protein/permease"/>
    <property type="match status" value="1"/>
</dbReference>
<evidence type="ECO:0000256" key="3">
    <source>
        <dbReference type="ARBA" id="ARBA00022475"/>
    </source>
</evidence>
<dbReference type="GO" id="GO:0016887">
    <property type="term" value="F:ATP hydrolysis activity"/>
    <property type="evidence" value="ECO:0007669"/>
    <property type="project" value="InterPro"/>
</dbReference>
<feature type="transmembrane region" description="Helical" evidence="9">
    <location>
        <begin position="237"/>
        <end position="258"/>
    </location>
</feature>
<dbReference type="SMART" id="SM00382">
    <property type="entry name" value="AAA"/>
    <property type="match status" value="1"/>
</dbReference>
<evidence type="ECO:0000256" key="5">
    <source>
        <dbReference type="ARBA" id="ARBA00022741"/>
    </source>
</evidence>
<dbReference type="RefSeq" id="WP_073325994.1">
    <property type="nucleotide sequence ID" value="NZ_FQXG01000006.1"/>
</dbReference>
<gene>
    <name evidence="13" type="ORF">SAMN02745129_3838</name>
</gene>
<dbReference type="STRING" id="299255.SAMN02745129_3838"/>
<dbReference type="SUPFAM" id="SSF90123">
    <property type="entry name" value="ABC transporter transmembrane region"/>
    <property type="match status" value="1"/>
</dbReference>
<comment type="subcellular location">
    <subcellularLocation>
        <location evidence="1">Cell membrane</location>
        <topology evidence="1">Multi-pass membrane protein</topology>
    </subcellularLocation>
</comment>
<dbReference type="GO" id="GO:0008233">
    <property type="term" value="F:peptidase activity"/>
    <property type="evidence" value="ECO:0007669"/>
    <property type="project" value="InterPro"/>
</dbReference>
<dbReference type="Gene3D" id="3.90.70.10">
    <property type="entry name" value="Cysteine proteinases"/>
    <property type="match status" value="1"/>
</dbReference>
<protein>
    <submittedName>
        <fullName evidence="13">ATP-binding cassette, subfamily B, RaxB</fullName>
    </submittedName>
</protein>
<dbReference type="InterPro" id="IPR005074">
    <property type="entry name" value="Peptidase_C39"/>
</dbReference>
<evidence type="ECO:0000259" key="10">
    <source>
        <dbReference type="PROSITE" id="PS50893"/>
    </source>
</evidence>
<feature type="domain" description="ABC transmembrane type-1" evidence="11">
    <location>
        <begin position="177"/>
        <end position="458"/>
    </location>
</feature>
<dbReference type="Pfam" id="PF00005">
    <property type="entry name" value="ABC_tran"/>
    <property type="match status" value="1"/>
</dbReference>
<dbReference type="OrthoDB" id="9782586at2"/>
<dbReference type="CDD" id="cd18567">
    <property type="entry name" value="ABC_6TM_CvaB_RaxB_like"/>
    <property type="match status" value="1"/>
</dbReference>
<keyword evidence="5" id="KW-0547">Nucleotide-binding</keyword>
<dbReference type="PROSITE" id="PS00211">
    <property type="entry name" value="ABC_TRANSPORTER_1"/>
    <property type="match status" value="1"/>
</dbReference>
<dbReference type="Pfam" id="PF03412">
    <property type="entry name" value="Peptidase_C39"/>
    <property type="match status" value="1"/>
</dbReference>
<keyword evidence="3" id="KW-1003">Cell membrane</keyword>
<feature type="transmembrane region" description="Helical" evidence="9">
    <location>
        <begin position="175"/>
        <end position="197"/>
    </location>
</feature>
<dbReference type="Proteomes" id="UP000184268">
    <property type="component" value="Unassembled WGS sequence"/>
</dbReference>
<feature type="transmembrane region" description="Helical" evidence="9">
    <location>
        <begin position="412"/>
        <end position="438"/>
    </location>
</feature>
<dbReference type="EMBL" id="FQXG01000006">
    <property type="protein sequence ID" value="SHI05208.1"/>
    <property type="molecule type" value="Genomic_DNA"/>
</dbReference>
<proteinExistence type="predicted"/>
<dbReference type="SUPFAM" id="SSF52540">
    <property type="entry name" value="P-loop containing nucleoside triphosphate hydrolases"/>
    <property type="match status" value="1"/>
</dbReference>
<dbReference type="GO" id="GO:0034040">
    <property type="term" value="F:ATPase-coupled lipid transmembrane transporter activity"/>
    <property type="evidence" value="ECO:0007669"/>
    <property type="project" value="TreeGrafter"/>
</dbReference>
<dbReference type="AlphaFoldDB" id="A0A1M5Y077"/>
<evidence type="ECO:0000259" key="12">
    <source>
        <dbReference type="PROSITE" id="PS50990"/>
    </source>
</evidence>
<dbReference type="Pfam" id="PF00664">
    <property type="entry name" value="ABC_membrane"/>
    <property type="match status" value="1"/>
</dbReference>
<evidence type="ECO:0000256" key="1">
    <source>
        <dbReference type="ARBA" id="ARBA00004651"/>
    </source>
</evidence>
<dbReference type="InterPro" id="IPR017871">
    <property type="entry name" value="ABC_transporter-like_CS"/>
</dbReference>
<dbReference type="Gene3D" id="1.20.1560.10">
    <property type="entry name" value="ABC transporter type 1, transmembrane domain"/>
    <property type="match status" value="1"/>
</dbReference>
<evidence type="ECO:0000313" key="14">
    <source>
        <dbReference type="Proteomes" id="UP000184268"/>
    </source>
</evidence>
<evidence type="ECO:0000256" key="2">
    <source>
        <dbReference type="ARBA" id="ARBA00022448"/>
    </source>
</evidence>
<evidence type="ECO:0000256" key="4">
    <source>
        <dbReference type="ARBA" id="ARBA00022692"/>
    </source>
</evidence>
<evidence type="ECO:0000313" key="13">
    <source>
        <dbReference type="EMBL" id="SHI05208.1"/>
    </source>
</evidence>
<dbReference type="PANTHER" id="PTHR24221:SF606">
    <property type="entry name" value="COLICIN V SECRETION-PROCESSING ATP-BINDING PROTEIN"/>
    <property type="match status" value="1"/>
</dbReference>
<keyword evidence="6 13" id="KW-0067">ATP-binding</keyword>
<dbReference type="InterPro" id="IPR039421">
    <property type="entry name" value="Type_1_exporter"/>
</dbReference>
<evidence type="ECO:0000256" key="6">
    <source>
        <dbReference type="ARBA" id="ARBA00022840"/>
    </source>
</evidence>
<keyword evidence="7 9" id="KW-1133">Transmembrane helix</keyword>
<keyword evidence="2" id="KW-0813">Transport</keyword>
<keyword evidence="8 9" id="KW-0472">Membrane</keyword>
<accession>A0A1M5Y077</accession>
<evidence type="ECO:0000256" key="7">
    <source>
        <dbReference type="ARBA" id="ARBA00022989"/>
    </source>
</evidence>
<feature type="transmembrane region" description="Helical" evidence="9">
    <location>
        <begin position="212"/>
        <end position="230"/>
    </location>
</feature>
<sequence>MTRETLRSPLELLEFSGLRRVPLILQAEIAECGLACIGMVANYHGHRLTMSALRQQGAAGLGGLNLLQMVQLGDRFDLAARPLRCPAERVGQLQLPCILHWEANHYVVLTKVRANQRVIHDPALGKRVLSPEEFERLYSGVALELTPTQGFVPQKQGARLALNQLWSRLTGFKTALLTLLGLSLLLQSFALATPYYLQWVVDEVLVSADRPLLTVLAIGFALLVLVNELTNGLRSWVILRLASMTNLQLGVNLLHHLLRLPMGFFERRQLGDLVSRFGSLNKIRERLTSGLIETLVDGLMAIAMVAMMMLYSPALTAVVLLAMACYALLRCALYAPLHRVTEESIQAQAKEQSLFLENLRAMQAIKLFGSEPQRQGLWQNRYAEVINADIRFGKLRIGIESVNNLLFSLENVLVIFLAAGAVMAGQLTIGMVLAFIAYKTQLTHRFTRLVEQLVQFRMLRLHLDRIADIALAKPEPHREGIGLSRQGGGQLTLEGVHFRYHPEGPEILKGVNLTIEAGQSLAIVGDSGCGKTTLMKLMLGLLQPSQGRVLLDGQEISTLGLRHYRQRVAAVMQNDTLLAGSVADNITFFDAEPSLVRMQQCAHRAAIDDEIDRLPMGYHSLVGEMGNQFSGGQSQRLLLARALYRQPTILFMDEATSHLDSGNEARISEQIRQLSMTRVLIAHRQESLKQADRIVRLEQGQLTEVSVARQQPA</sequence>
<evidence type="ECO:0000256" key="8">
    <source>
        <dbReference type="ARBA" id="ARBA00023136"/>
    </source>
</evidence>
<feature type="domain" description="ABC transporter" evidence="10">
    <location>
        <begin position="491"/>
        <end position="713"/>
    </location>
</feature>
<organism evidence="13 14">
    <name type="scientific">Ferrimonas marina</name>
    <dbReference type="NCBI Taxonomy" id="299255"/>
    <lineage>
        <taxon>Bacteria</taxon>
        <taxon>Pseudomonadati</taxon>
        <taxon>Pseudomonadota</taxon>
        <taxon>Gammaproteobacteria</taxon>
        <taxon>Alteromonadales</taxon>
        <taxon>Ferrimonadaceae</taxon>
        <taxon>Ferrimonas</taxon>
    </lineage>
</organism>
<evidence type="ECO:0000256" key="9">
    <source>
        <dbReference type="SAM" id="Phobius"/>
    </source>
</evidence>